<evidence type="ECO:0000313" key="3">
    <source>
        <dbReference type="EMBL" id="GLB66833.1"/>
    </source>
</evidence>
<dbReference type="Pfam" id="PF13280">
    <property type="entry name" value="WYL"/>
    <property type="match status" value="1"/>
</dbReference>
<feature type="domain" description="WYL" evidence="1">
    <location>
        <begin position="57"/>
        <end position="123"/>
    </location>
</feature>
<dbReference type="PANTHER" id="PTHR34580">
    <property type="match status" value="1"/>
</dbReference>
<proteinExistence type="predicted"/>
<dbReference type="InterPro" id="IPR026881">
    <property type="entry name" value="WYL_dom"/>
</dbReference>
<gene>
    <name evidence="3" type="ORF">AHIS1636_12720</name>
</gene>
<dbReference type="PROSITE" id="PS52050">
    <property type="entry name" value="WYL"/>
    <property type="match status" value="1"/>
</dbReference>
<sequence length="232" mass="25357">MSLSAVAASPVAGVAEASVRALTKLEQVLPGRLRPKFSMLREAVTTLPGPRAAVDPEILTSLSAAITDRQVVGFRYAKADGESSRRLAEPYGLVDAGHRWYVVAWDLGREDWRTFGADRFGSVPVPRGRFTPRSLPGTDLAGYVHDSIVRSPYRYDVVVRIDAPVQQVAELEDDGDGTVLRAGFDSLEYPLIQLAGMGFAFEIIEPAEFRDRARELGSRLREAGRAERPASS</sequence>
<reference evidence="3 4" key="1">
    <citation type="journal article" date="2023" name="Int. J. Syst. Evol. Microbiol.">
        <title>Arthrobacter mangrovi sp. nov., an actinobacterium isolated from the rhizosphere of a mangrove.</title>
        <authorList>
            <person name="Hamada M."/>
            <person name="Saitou S."/>
            <person name="Enomoto N."/>
            <person name="Nanri K."/>
            <person name="Hidaka K."/>
            <person name="Miura T."/>
            <person name="Tamura T."/>
        </authorList>
    </citation>
    <scope>NUCLEOTIDE SEQUENCE [LARGE SCALE GENOMIC DNA]</scope>
    <source>
        <strain evidence="3 4">NBRC 112813</strain>
    </source>
</reference>
<evidence type="ECO:0000259" key="2">
    <source>
        <dbReference type="Pfam" id="PF25583"/>
    </source>
</evidence>
<evidence type="ECO:0000259" key="1">
    <source>
        <dbReference type="Pfam" id="PF13280"/>
    </source>
</evidence>
<evidence type="ECO:0008006" key="5">
    <source>
        <dbReference type="Google" id="ProtNLM"/>
    </source>
</evidence>
<dbReference type="Proteomes" id="UP001209654">
    <property type="component" value="Unassembled WGS sequence"/>
</dbReference>
<organism evidence="3 4">
    <name type="scientific">Arthrobacter mangrovi</name>
    <dbReference type="NCBI Taxonomy" id="2966350"/>
    <lineage>
        <taxon>Bacteria</taxon>
        <taxon>Bacillati</taxon>
        <taxon>Actinomycetota</taxon>
        <taxon>Actinomycetes</taxon>
        <taxon>Micrococcales</taxon>
        <taxon>Micrococcaceae</taxon>
        <taxon>Arthrobacter</taxon>
    </lineage>
</organism>
<dbReference type="InterPro" id="IPR057727">
    <property type="entry name" value="WCX_dom"/>
</dbReference>
<keyword evidence="4" id="KW-1185">Reference proteome</keyword>
<name>A0ABQ5MS84_9MICC</name>
<dbReference type="InterPro" id="IPR051534">
    <property type="entry name" value="CBASS_pafABC_assoc_protein"/>
</dbReference>
<dbReference type="PANTHER" id="PTHR34580:SF3">
    <property type="entry name" value="PROTEIN PAFB"/>
    <property type="match status" value="1"/>
</dbReference>
<comment type="caution">
    <text evidence="3">The sequence shown here is derived from an EMBL/GenBank/DDBJ whole genome shotgun (WGS) entry which is preliminary data.</text>
</comment>
<dbReference type="Pfam" id="PF25583">
    <property type="entry name" value="WCX"/>
    <property type="match status" value="1"/>
</dbReference>
<feature type="domain" description="WCX" evidence="2">
    <location>
        <begin position="154"/>
        <end position="219"/>
    </location>
</feature>
<evidence type="ECO:0000313" key="4">
    <source>
        <dbReference type="Proteomes" id="UP001209654"/>
    </source>
</evidence>
<accession>A0ABQ5MS84</accession>
<protein>
    <recommendedName>
        <fullName evidence="5">WYL domain-containing protein</fullName>
    </recommendedName>
</protein>
<dbReference type="EMBL" id="BRVS01000005">
    <property type="protein sequence ID" value="GLB66833.1"/>
    <property type="molecule type" value="Genomic_DNA"/>
</dbReference>